<keyword evidence="4" id="KW-1185">Reference proteome</keyword>
<organism evidence="3 4">
    <name type="scientific">Bifidobacterium thermacidophilum</name>
    <dbReference type="NCBI Taxonomy" id="246618"/>
    <lineage>
        <taxon>Bacteria</taxon>
        <taxon>Bacillati</taxon>
        <taxon>Actinomycetota</taxon>
        <taxon>Actinomycetes</taxon>
        <taxon>Bifidobacteriales</taxon>
        <taxon>Bifidobacteriaceae</taxon>
        <taxon>Bifidobacterium</taxon>
    </lineage>
</organism>
<gene>
    <name evidence="3" type="ORF">OCH74_08050</name>
</gene>
<feature type="region of interest" description="Disordered" evidence="1">
    <location>
        <begin position="122"/>
        <end position="193"/>
    </location>
</feature>
<dbReference type="EMBL" id="JAOQBW010000006">
    <property type="protein sequence ID" value="MFK3576799.1"/>
    <property type="molecule type" value="Genomic_DNA"/>
</dbReference>
<dbReference type="InterPro" id="IPR034768">
    <property type="entry name" value="4FE4S_WBL"/>
</dbReference>
<accession>A0ABW8KQY2</accession>
<proteinExistence type="predicted"/>
<dbReference type="RefSeq" id="WP_404441639.1">
    <property type="nucleotide sequence ID" value="NZ_JAOQBW010000006.1"/>
</dbReference>
<evidence type="ECO:0000313" key="3">
    <source>
        <dbReference type="EMBL" id="MFK3576799.1"/>
    </source>
</evidence>
<feature type="compositionally biased region" description="Basic residues" evidence="1">
    <location>
        <begin position="137"/>
        <end position="149"/>
    </location>
</feature>
<evidence type="ECO:0000313" key="4">
    <source>
        <dbReference type="Proteomes" id="UP001620273"/>
    </source>
</evidence>
<comment type="caution">
    <text evidence="3">The sequence shown here is derived from an EMBL/GenBank/DDBJ whole genome shotgun (WGS) entry which is preliminary data.</text>
</comment>
<reference evidence="3 4" key="1">
    <citation type="submission" date="2022-09" db="EMBL/GenBank/DDBJ databases">
        <title>Genome sequencing of four strains from tibetan pig.</title>
        <authorList>
            <person name="Feng J."/>
        </authorList>
    </citation>
    <scope>NUCLEOTIDE SEQUENCE [LARGE SCALE GENOMIC DNA]</scope>
    <source>
        <strain evidence="3 4">11-1-1</strain>
    </source>
</reference>
<evidence type="ECO:0000259" key="2">
    <source>
        <dbReference type="PROSITE" id="PS51674"/>
    </source>
</evidence>
<sequence length="193" mass="21551">MMTGVKGGFCHGIEPRIQDLMWGTESVGDVATRRAMIRTAIAICDQCPMQAECIATGIVSHDRWGVIGGLGLKGRRLLARMAIEDGCPCTPRDTAPREALIRWIRTHPEHVKAARIASNIRRRRDERNESQAAWRATHPRAVKAGKKTKGKPEVQEPPNRPSDKRKQTGVRIPRVKRQDGDFQPTLFAEDGET</sequence>
<dbReference type="PROSITE" id="PS51674">
    <property type="entry name" value="4FE4S_WBL"/>
    <property type="match status" value="1"/>
</dbReference>
<evidence type="ECO:0000256" key="1">
    <source>
        <dbReference type="SAM" id="MobiDB-lite"/>
    </source>
</evidence>
<dbReference type="Pfam" id="PF02467">
    <property type="entry name" value="Whib"/>
    <property type="match status" value="1"/>
</dbReference>
<dbReference type="Proteomes" id="UP001620273">
    <property type="component" value="Unassembled WGS sequence"/>
</dbReference>
<protein>
    <submittedName>
        <fullName evidence="3">WhiB family transcriptional regulator</fullName>
    </submittedName>
</protein>
<feature type="domain" description="4Fe-4S Wbl-type" evidence="2">
    <location>
        <begin position="9"/>
        <end position="77"/>
    </location>
</feature>
<name>A0ABW8KQY2_9BIFI</name>